<evidence type="ECO:0000256" key="3">
    <source>
        <dbReference type="ARBA" id="ARBA00022723"/>
    </source>
</evidence>
<dbReference type="Pfam" id="PF18074">
    <property type="entry name" value="PriA_C"/>
    <property type="match status" value="1"/>
</dbReference>
<keyword evidence="4 11" id="KW-0547">Nucleotide-binding</keyword>
<evidence type="ECO:0000313" key="13">
    <source>
        <dbReference type="EMBL" id="GAA0725045.1"/>
    </source>
</evidence>
<keyword evidence="5 11" id="KW-0378">Hydrolase</keyword>
<feature type="binding site" evidence="11">
    <location>
        <position position="445"/>
    </location>
    <ligand>
        <name>Zn(2+)</name>
        <dbReference type="ChEBI" id="CHEBI:29105"/>
        <label>2</label>
    </ligand>
</feature>
<dbReference type="NCBIfam" id="TIGR00595">
    <property type="entry name" value="priA"/>
    <property type="match status" value="1"/>
</dbReference>
<comment type="catalytic activity">
    <reaction evidence="11">
        <text>ATP + H2O = ADP + phosphate + H(+)</text>
        <dbReference type="Rhea" id="RHEA:13065"/>
        <dbReference type="ChEBI" id="CHEBI:15377"/>
        <dbReference type="ChEBI" id="CHEBI:15378"/>
        <dbReference type="ChEBI" id="CHEBI:30616"/>
        <dbReference type="ChEBI" id="CHEBI:43474"/>
        <dbReference type="ChEBI" id="CHEBI:456216"/>
        <dbReference type="EC" id="5.6.2.4"/>
    </reaction>
</comment>
<dbReference type="PROSITE" id="PS51192">
    <property type="entry name" value="HELICASE_ATP_BIND_1"/>
    <property type="match status" value="1"/>
</dbReference>
<feature type="binding site" evidence="11">
    <location>
        <position position="460"/>
    </location>
    <ligand>
        <name>Zn(2+)</name>
        <dbReference type="ChEBI" id="CHEBI:29105"/>
        <label>2</label>
    </ligand>
</feature>
<evidence type="ECO:0000256" key="1">
    <source>
        <dbReference type="ARBA" id="ARBA00022515"/>
    </source>
</evidence>
<dbReference type="InterPro" id="IPR041236">
    <property type="entry name" value="PriA_C"/>
</dbReference>
<feature type="binding site" evidence="11">
    <location>
        <position position="463"/>
    </location>
    <ligand>
        <name>Zn(2+)</name>
        <dbReference type="ChEBI" id="CHEBI:29105"/>
        <label>2</label>
    </ligand>
</feature>
<dbReference type="InterPro" id="IPR040498">
    <property type="entry name" value="PriA_CRR"/>
</dbReference>
<dbReference type="InterPro" id="IPR001650">
    <property type="entry name" value="Helicase_C-like"/>
</dbReference>
<comment type="subunit">
    <text evidence="11">Component of the replication restart primosome.</text>
</comment>
<evidence type="ECO:0000259" key="12">
    <source>
        <dbReference type="PROSITE" id="PS51192"/>
    </source>
</evidence>
<proteinExistence type="inferred from homology"/>
<keyword evidence="1 11" id="KW-0639">Primosome</keyword>
<keyword evidence="3 11" id="KW-0479">Metal-binding</keyword>
<dbReference type="InterPro" id="IPR005259">
    <property type="entry name" value="PriA"/>
</dbReference>
<dbReference type="Gene3D" id="3.40.1440.60">
    <property type="entry name" value="PriA, 3(prime) DNA-binding domain"/>
    <property type="match status" value="1"/>
</dbReference>
<dbReference type="SMART" id="SM00487">
    <property type="entry name" value="DEXDc"/>
    <property type="match status" value="1"/>
</dbReference>
<dbReference type="InterPro" id="IPR027417">
    <property type="entry name" value="P-loop_NTPase"/>
</dbReference>
<protein>
    <recommendedName>
        <fullName evidence="11">Replication restart protein PriA</fullName>
    </recommendedName>
    <alternativeName>
        <fullName evidence="11">ATP-dependent DNA helicase PriA</fullName>
        <ecNumber evidence="11">5.6.2.4</ecNumber>
    </alternativeName>
    <alternativeName>
        <fullName evidence="11">DNA 3'-5' helicase PriA</fullName>
    </alternativeName>
</protein>
<keyword evidence="10 11" id="KW-0413">Isomerase</keyword>
<evidence type="ECO:0000256" key="5">
    <source>
        <dbReference type="ARBA" id="ARBA00022801"/>
    </source>
</evidence>
<dbReference type="InterPro" id="IPR041222">
    <property type="entry name" value="PriA_3primeBD"/>
</dbReference>
<dbReference type="RefSeq" id="WP_343794212.1">
    <property type="nucleotide sequence ID" value="NZ_BAAAEU010000032.1"/>
</dbReference>
<dbReference type="SUPFAM" id="SSF52540">
    <property type="entry name" value="P-loop containing nucleoside triphosphate hydrolases"/>
    <property type="match status" value="2"/>
</dbReference>
<dbReference type="Pfam" id="PF18319">
    <property type="entry name" value="Zn_ribbon_PriA"/>
    <property type="match status" value="1"/>
</dbReference>
<dbReference type="SMART" id="SM00490">
    <property type="entry name" value="HELICc"/>
    <property type="match status" value="1"/>
</dbReference>
<feature type="domain" description="Helicase ATP-binding" evidence="12">
    <location>
        <begin position="208"/>
        <end position="374"/>
    </location>
</feature>
<evidence type="ECO:0000256" key="8">
    <source>
        <dbReference type="ARBA" id="ARBA00022840"/>
    </source>
</evidence>
<keyword evidence="7 11" id="KW-0862">Zinc</keyword>
<comment type="caution">
    <text evidence="13">The sequence shown here is derived from an EMBL/GenBank/DDBJ whole genome shotgun (WGS) entry which is preliminary data.</text>
</comment>
<feature type="binding site" evidence="11">
    <location>
        <position position="433"/>
    </location>
    <ligand>
        <name>Zn(2+)</name>
        <dbReference type="ChEBI" id="CHEBI:29105"/>
        <label>1</label>
    </ligand>
</feature>
<dbReference type="InterPro" id="IPR011545">
    <property type="entry name" value="DEAD/DEAH_box_helicase_dom"/>
</dbReference>
<dbReference type="InterPro" id="IPR042115">
    <property type="entry name" value="PriA_3primeBD_sf"/>
</dbReference>
<feature type="binding site" evidence="11">
    <location>
        <position position="442"/>
    </location>
    <ligand>
        <name>Zn(2+)</name>
        <dbReference type="ChEBI" id="CHEBI:29105"/>
        <label>2</label>
    </ligand>
</feature>
<comment type="similarity">
    <text evidence="11">Belongs to the helicase family. PriA subfamily.</text>
</comment>
<keyword evidence="2 11" id="KW-0235">DNA replication</keyword>
<dbReference type="HAMAP" id="MF_00983">
    <property type="entry name" value="PriA"/>
    <property type="match status" value="1"/>
</dbReference>
<dbReference type="Gene3D" id="3.40.50.300">
    <property type="entry name" value="P-loop containing nucleotide triphosphate hydrolases"/>
    <property type="match status" value="2"/>
</dbReference>
<sequence>MTSILRLALPVPLNTLFDYRAPEAVVAAPGCRVLVPFGRRQVVGVVVERATDSELDDNKLKPIERVLDAAPLLTPELLATLRWAARYYQHPLGEVVQAALPVALRSARGLPESGVPALRLTAAGHAARGDPQRRRGTRLDALLDALAIGPLSGADLETRVAGFASAVRTALARGWIERVRVASATRPHAANAGPPLNEEQRQAADAVIAASEGFAPFLLDGVTGSGKTEVYLEIIRDCLARGRQALVLVPEIALTPQALRRFRERLGVDIAALHSGLGESERARAWLAAARGEAPVILGTRSALFVPLPNPGVIVIDEEHDTSYKQQEGFRYHARDLAVMRAKALGIPVLLGSATPSLESLANVGAGRYRSLPLRHRAGLATPPALHVVDLRRQRLQHGLAASTLDAIAACLAKGEQVLVFKNRRGYAPVLLCHDCGWSAQCPECERALTLHRHAGRLRCHHCGFEQAIPRACPSCGGLALHPLGEGTERLEEALSARFPDVPIVRVDRDTTRGRRMRDALFDSLPDAGARILIGTQMLAKGHDLPHLTLVVVVGVDEGLYSIDFRASERLGQLVVQVAGRASRAERPGAVILQTHDPAHPLLGVLLNGGYRALAAQLLEDRHNAGLPPFAHFALLRAEVKQRDVLDAFLAVAATAANDPAIITHGPLAAPMPRRAGVFRGQVLIEAADRAALQGFLPTWLDAVRALPGERKLRWSVDVDPVDLY</sequence>
<dbReference type="CDD" id="cd17929">
    <property type="entry name" value="DEXHc_priA"/>
    <property type="match status" value="1"/>
</dbReference>
<evidence type="ECO:0000256" key="2">
    <source>
        <dbReference type="ARBA" id="ARBA00022705"/>
    </source>
</evidence>
<keyword evidence="14" id="KW-1185">Reference proteome</keyword>
<dbReference type="Pfam" id="PF00270">
    <property type="entry name" value="DEAD"/>
    <property type="match status" value="1"/>
</dbReference>
<evidence type="ECO:0000256" key="7">
    <source>
        <dbReference type="ARBA" id="ARBA00022833"/>
    </source>
</evidence>
<dbReference type="EC" id="5.6.2.4" evidence="11"/>
<keyword evidence="9 11" id="KW-0238">DNA-binding</keyword>
<name>A0ABP3UA00_9GAMM</name>
<comment type="catalytic activity">
    <reaction evidence="11">
        <text>Couples ATP hydrolysis with the unwinding of duplex DNA by translocating in the 3'-5' direction.</text>
        <dbReference type="EC" id="5.6.2.4"/>
    </reaction>
</comment>
<gene>
    <name evidence="11" type="primary">priA</name>
    <name evidence="13" type="ORF">GCM10009105_38210</name>
</gene>
<dbReference type="CDD" id="cd18804">
    <property type="entry name" value="SF2_C_priA"/>
    <property type="match status" value="1"/>
</dbReference>
<feature type="binding site" evidence="11">
    <location>
        <position position="476"/>
    </location>
    <ligand>
        <name>Zn(2+)</name>
        <dbReference type="ChEBI" id="CHEBI:29105"/>
        <label>1</label>
    </ligand>
</feature>
<dbReference type="Pfam" id="PF00271">
    <property type="entry name" value="Helicase_C"/>
    <property type="match status" value="1"/>
</dbReference>
<accession>A0ABP3UA00</accession>
<dbReference type="NCBIfam" id="NF004067">
    <property type="entry name" value="PRK05580.1-4"/>
    <property type="match status" value="1"/>
</dbReference>
<evidence type="ECO:0000256" key="10">
    <source>
        <dbReference type="ARBA" id="ARBA00023235"/>
    </source>
</evidence>
<dbReference type="EMBL" id="BAAAEU010000032">
    <property type="protein sequence ID" value="GAA0725045.1"/>
    <property type="molecule type" value="Genomic_DNA"/>
</dbReference>
<evidence type="ECO:0000256" key="9">
    <source>
        <dbReference type="ARBA" id="ARBA00023125"/>
    </source>
</evidence>
<dbReference type="Pfam" id="PF17764">
    <property type="entry name" value="PriA_3primeBD"/>
    <property type="match status" value="1"/>
</dbReference>
<keyword evidence="6 11" id="KW-0347">Helicase</keyword>
<dbReference type="PANTHER" id="PTHR30580:SF0">
    <property type="entry name" value="PRIMOSOMAL PROTEIN N"/>
    <property type="match status" value="1"/>
</dbReference>
<evidence type="ECO:0000313" key="14">
    <source>
        <dbReference type="Proteomes" id="UP001501523"/>
    </source>
</evidence>
<feature type="binding site" evidence="11">
    <location>
        <position position="436"/>
    </location>
    <ligand>
        <name>Zn(2+)</name>
        <dbReference type="ChEBI" id="CHEBI:29105"/>
        <label>1</label>
    </ligand>
</feature>
<organism evidence="13 14">
    <name type="scientific">Dokdonella soli</name>
    <dbReference type="NCBI Taxonomy" id="529810"/>
    <lineage>
        <taxon>Bacteria</taxon>
        <taxon>Pseudomonadati</taxon>
        <taxon>Pseudomonadota</taxon>
        <taxon>Gammaproteobacteria</taxon>
        <taxon>Lysobacterales</taxon>
        <taxon>Rhodanobacteraceae</taxon>
        <taxon>Dokdonella</taxon>
    </lineage>
</organism>
<evidence type="ECO:0000256" key="6">
    <source>
        <dbReference type="ARBA" id="ARBA00022806"/>
    </source>
</evidence>
<keyword evidence="8 11" id="KW-0067">ATP-binding</keyword>
<dbReference type="Proteomes" id="UP001501523">
    <property type="component" value="Unassembled WGS sequence"/>
</dbReference>
<comment type="cofactor">
    <cofactor evidence="11">
        <name>Zn(2+)</name>
        <dbReference type="ChEBI" id="CHEBI:29105"/>
    </cofactor>
    <text evidence="11">Binds 2 zinc ions per subunit.</text>
</comment>
<dbReference type="PANTHER" id="PTHR30580">
    <property type="entry name" value="PRIMOSOMAL PROTEIN N"/>
    <property type="match status" value="1"/>
</dbReference>
<evidence type="ECO:0000256" key="11">
    <source>
        <dbReference type="HAMAP-Rule" id="MF_00983"/>
    </source>
</evidence>
<feature type="binding site" evidence="11">
    <location>
        <position position="473"/>
    </location>
    <ligand>
        <name>Zn(2+)</name>
        <dbReference type="ChEBI" id="CHEBI:29105"/>
        <label>1</label>
    </ligand>
</feature>
<comment type="function">
    <text evidence="11">Initiates the restart of stalled replication forks, which reloads the replicative helicase on sites other than the origin of replication. Recognizes and binds to abandoned replication forks and remodels them to uncover a helicase loading site. Promotes assembly of the primosome at these replication forks.</text>
</comment>
<evidence type="ECO:0000256" key="4">
    <source>
        <dbReference type="ARBA" id="ARBA00022741"/>
    </source>
</evidence>
<reference evidence="14" key="1">
    <citation type="journal article" date="2019" name="Int. J. Syst. Evol. Microbiol.">
        <title>The Global Catalogue of Microorganisms (GCM) 10K type strain sequencing project: providing services to taxonomists for standard genome sequencing and annotation.</title>
        <authorList>
            <consortium name="The Broad Institute Genomics Platform"/>
            <consortium name="The Broad Institute Genome Sequencing Center for Infectious Disease"/>
            <person name="Wu L."/>
            <person name="Ma J."/>
        </authorList>
    </citation>
    <scope>NUCLEOTIDE SEQUENCE [LARGE SCALE GENOMIC DNA]</scope>
    <source>
        <strain evidence="14">JCM 15421</strain>
    </source>
</reference>
<dbReference type="InterPro" id="IPR014001">
    <property type="entry name" value="Helicase_ATP-bd"/>
</dbReference>